<sequence length="1314" mass="154086">MRGKKTFSPQSYKPKTYSQRSKSISLTKNRNLNFSIDSMNQTFSGEISQNTKLQNISNVNHTKKRQSSYNDSLNSDLLSKTLSSSYYRDGLNKDKTNIHRKNLKTDVTLDKTPKPIDAENKNNSNNILNDNKSSFQKISLNNSNNIGENKTVQSSSSSSAKRKRLQNMTLHINSQLYQNNDKYFRIKQFIILTRQLPKNEKPRIYINDKPFEDDLNIDVLDIMKNIHSNDSVSITTSFEFVISNRIIKHCFDKDDKVSDAINIIKSQYNISGDFQIYNISNLFEGSIMKHMNPKMTLYKHVYENSKLCLLKKNDLIVIDSQNRDYCIIEIHENFTGFDILREYVSTKKINDSGKMLDLYSDFKKEDRLNPNNMIDGNICSRHFLFIDIVRYINVEINNNVRQIKFSESETIESLKNKIITQLAPLSIDPKYSDLVKTTKDILQKEKLVKRYSHSEKIIFVILYKFSWNTQSEFFMFPLNSQIKDIFSLKSNLNYDFNTVKVNNEIITDTNSFIFDKCYKKRIYLMKLDVIEKVDFCFNNKFNKILELPKSTNFGIIKSYFYFDTNNSLLINPDTSLRNNFPPMNTNSIKIRYEEQEVNDIDTIESINYQNDKQILVLLSEWDFNFCSISGKFYNTFTIKSNTQVNQVIRNIYEKTGKIFKIKAGIALLSKDDILENYINDKKFQPFTLILDNPTFSFNYNNVICEFQLPNDCIVGEAKSIIAPNVKSHRITMFNSDRKPMNNNEKLLPFQTFDIKINPMEYLFVYENLKLKLSIDDNMPINLVKELLMKKFNIEKKINDSLLINQDANKLEIDLFLFDIKLENTKHLTDYKIPKNCEIVVQPNIRNYTFRIGKETNIYKLFHDTTFKDIKLAFSQTKSFDTNKIIIKRIKNEELHEQKVYQFRNDDYFLVDFCENNEIQIFGQLFYSQNRVSDLRKYLEEKESKKNVVLKYCDQYLYDNIKLCDIPNINKIEYSFNDKEVDDFEFIFDGSFTKIVTNPKRILCFTYDTTVFDAKCVLEDITCRSDISLTINNYLLDDDQKLFVIGNLINVSIVSRGIKLVFNNKVFRKSLNLNDKIINIKNSFRENNIFGKNVSCDDIELIYNGNVLNNDSMLSEYVSDLIPTINMNNSYINTIENTHNNDNSTENNDSESAIYIFVRQQFGDKMFESSYNLGKPVEKLIFHTLNDEIFSLDYDEDTKVVKQIKEKLAKLKKADPVDFSICITNKNNSMFCCIYNKENIRKYFNDKCILHIIEANNNIDIYPSKIKNIPDEELSKVLSYDNANKIYKKCGGDTNLFIRTIVHYRDKIIMKNCAF</sequence>
<evidence type="ECO:0000313" key="2">
    <source>
        <dbReference type="EMBL" id="OHT12213.1"/>
    </source>
</evidence>
<feature type="compositionally biased region" description="Polar residues" evidence="1">
    <location>
        <begin position="7"/>
        <end position="24"/>
    </location>
</feature>
<protein>
    <submittedName>
        <fullName evidence="2">Uncharacterized protein</fullName>
    </submittedName>
</protein>
<name>A0A1J4KRX0_9EUKA</name>
<reference evidence="2" key="1">
    <citation type="submission" date="2016-10" db="EMBL/GenBank/DDBJ databases">
        <authorList>
            <person name="Benchimol M."/>
            <person name="Almeida L.G."/>
            <person name="Vasconcelos A.T."/>
            <person name="Perreira-Neves A."/>
            <person name="Rosa I.A."/>
            <person name="Tasca T."/>
            <person name="Bogo M.R."/>
            <person name="de Souza W."/>
        </authorList>
    </citation>
    <scope>NUCLEOTIDE SEQUENCE [LARGE SCALE GENOMIC DNA]</scope>
    <source>
        <strain evidence="2">K</strain>
    </source>
</reference>
<organism evidence="2 3">
    <name type="scientific">Tritrichomonas foetus</name>
    <dbReference type="NCBI Taxonomy" id="1144522"/>
    <lineage>
        <taxon>Eukaryota</taxon>
        <taxon>Metamonada</taxon>
        <taxon>Parabasalia</taxon>
        <taxon>Tritrichomonadida</taxon>
        <taxon>Tritrichomonadidae</taxon>
        <taxon>Tritrichomonas</taxon>
    </lineage>
</organism>
<evidence type="ECO:0000313" key="3">
    <source>
        <dbReference type="Proteomes" id="UP000179807"/>
    </source>
</evidence>
<dbReference type="VEuPathDB" id="TrichDB:TRFO_18126"/>
<proteinExistence type="predicted"/>
<dbReference type="EMBL" id="MLAK01000569">
    <property type="protein sequence ID" value="OHT12213.1"/>
    <property type="molecule type" value="Genomic_DNA"/>
</dbReference>
<evidence type="ECO:0000256" key="1">
    <source>
        <dbReference type="SAM" id="MobiDB-lite"/>
    </source>
</evidence>
<comment type="caution">
    <text evidence="2">The sequence shown here is derived from an EMBL/GenBank/DDBJ whole genome shotgun (WGS) entry which is preliminary data.</text>
</comment>
<feature type="region of interest" description="Disordered" evidence="1">
    <location>
        <begin position="88"/>
        <end position="163"/>
    </location>
</feature>
<feature type="region of interest" description="Disordered" evidence="1">
    <location>
        <begin position="1"/>
        <end position="24"/>
    </location>
</feature>
<gene>
    <name evidence="2" type="ORF">TRFO_18126</name>
</gene>
<keyword evidence="3" id="KW-1185">Reference proteome</keyword>
<dbReference type="RefSeq" id="XP_068365349.1">
    <property type="nucleotide sequence ID" value="XM_068499987.1"/>
</dbReference>
<dbReference type="GeneID" id="94834691"/>
<feature type="compositionally biased region" description="Basic and acidic residues" evidence="1">
    <location>
        <begin position="90"/>
        <end position="120"/>
    </location>
</feature>
<accession>A0A1J4KRX0</accession>
<feature type="compositionally biased region" description="Polar residues" evidence="1">
    <location>
        <begin position="135"/>
        <end position="153"/>
    </location>
</feature>
<feature type="compositionally biased region" description="Low complexity" evidence="1">
    <location>
        <begin position="121"/>
        <end position="134"/>
    </location>
</feature>
<dbReference type="Proteomes" id="UP000179807">
    <property type="component" value="Unassembled WGS sequence"/>
</dbReference>